<feature type="compositionally biased region" description="Polar residues" evidence="8">
    <location>
        <begin position="597"/>
        <end position="622"/>
    </location>
</feature>
<gene>
    <name evidence="15" type="primary">LOC115818600</name>
</gene>
<dbReference type="RefSeq" id="XP_030637876.1">
    <property type="nucleotide sequence ID" value="XM_030782016.1"/>
</dbReference>
<dbReference type="PROSITE" id="PS01180">
    <property type="entry name" value="CUB"/>
    <property type="match status" value="1"/>
</dbReference>
<comment type="caution">
    <text evidence="7">Lacks conserved residue(s) required for the propagation of feature annotation.</text>
</comment>
<dbReference type="PANTHER" id="PTHR46806:SF6">
    <property type="entry name" value="DISCOIDIN, CUB AND LCCL DOMAIN CONTAINING 1"/>
    <property type="match status" value="1"/>
</dbReference>
<reference evidence="15" key="1">
    <citation type="submission" date="2025-08" db="UniProtKB">
        <authorList>
            <consortium name="RefSeq"/>
        </authorList>
    </citation>
    <scope>IDENTIFICATION</scope>
</reference>
<keyword evidence="6 7" id="KW-1015">Disulfide bond</keyword>
<keyword evidence="2" id="KW-0597">Phosphoprotein</keyword>
<dbReference type="OrthoDB" id="6369184at2759"/>
<evidence type="ECO:0000256" key="2">
    <source>
        <dbReference type="ARBA" id="ARBA00022553"/>
    </source>
</evidence>
<evidence type="ECO:0000259" key="12">
    <source>
        <dbReference type="PROSITE" id="PS50022"/>
    </source>
</evidence>
<evidence type="ECO:0000256" key="10">
    <source>
        <dbReference type="SAM" id="SignalP"/>
    </source>
</evidence>
<evidence type="ECO:0000259" key="11">
    <source>
        <dbReference type="PROSITE" id="PS01180"/>
    </source>
</evidence>
<feature type="region of interest" description="Disordered" evidence="8">
    <location>
        <begin position="562"/>
        <end position="624"/>
    </location>
</feature>
<dbReference type="SUPFAM" id="SSF49785">
    <property type="entry name" value="Galactose-binding domain-like"/>
    <property type="match status" value="1"/>
</dbReference>
<dbReference type="GO" id="GO:0005886">
    <property type="term" value="C:plasma membrane"/>
    <property type="evidence" value="ECO:0007669"/>
    <property type="project" value="TreeGrafter"/>
</dbReference>
<dbReference type="SUPFAM" id="SSF69848">
    <property type="entry name" value="LCCL domain"/>
    <property type="match status" value="1"/>
</dbReference>
<organism evidence="14 15">
    <name type="scientific">Chanos chanos</name>
    <name type="common">Milkfish</name>
    <name type="synonym">Mugil chanos</name>
    <dbReference type="NCBI Taxonomy" id="29144"/>
    <lineage>
        <taxon>Eukaryota</taxon>
        <taxon>Metazoa</taxon>
        <taxon>Chordata</taxon>
        <taxon>Craniata</taxon>
        <taxon>Vertebrata</taxon>
        <taxon>Euteleostomi</taxon>
        <taxon>Actinopterygii</taxon>
        <taxon>Neopterygii</taxon>
        <taxon>Teleostei</taxon>
        <taxon>Ostariophysi</taxon>
        <taxon>Gonorynchiformes</taxon>
        <taxon>Chanidae</taxon>
        <taxon>Chanos</taxon>
    </lineage>
</organism>
<evidence type="ECO:0000256" key="1">
    <source>
        <dbReference type="ARBA" id="ARBA00004479"/>
    </source>
</evidence>
<dbReference type="InParanoid" id="A0A6J2W3D4"/>
<dbReference type="PROSITE" id="PS50022">
    <property type="entry name" value="FA58C_3"/>
    <property type="match status" value="1"/>
</dbReference>
<dbReference type="InterPro" id="IPR004043">
    <property type="entry name" value="LCCL"/>
</dbReference>
<dbReference type="Gene3D" id="2.60.120.290">
    <property type="entry name" value="Spermadhesin, CUB domain"/>
    <property type="match status" value="1"/>
</dbReference>
<evidence type="ECO:0000256" key="5">
    <source>
        <dbReference type="ARBA" id="ARBA00023136"/>
    </source>
</evidence>
<feature type="domain" description="F5/8 type C" evidence="12">
    <location>
        <begin position="254"/>
        <end position="400"/>
    </location>
</feature>
<dbReference type="InterPro" id="IPR000859">
    <property type="entry name" value="CUB_dom"/>
</dbReference>
<dbReference type="SMART" id="SM00231">
    <property type="entry name" value="FA58C"/>
    <property type="match status" value="1"/>
</dbReference>
<dbReference type="CDD" id="cd00041">
    <property type="entry name" value="CUB"/>
    <property type="match status" value="1"/>
</dbReference>
<dbReference type="SMART" id="SM00603">
    <property type="entry name" value="LCCL"/>
    <property type="match status" value="1"/>
</dbReference>
<keyword evidence="10" id="KW-0732">Signal</keyword>
<feature type="disulfide bond" evidence="7">
    <location>
        <begin position="37"/>
        <end position="64"/>
    </location>
</feature>
<dbReference type="FunFam" id="2.60.120.290:FF:000005">
    <property type="entry name" value="Procollagen C-endopeptidase enhancer 1"/>
    <property type="match status" value="1"/>
</dbReference>
<dbReference type="InterPro" id="IPR036609">
    <property type="entry name" value="LCCL_sf"/>
</dbReference>
<dbReference type="InterPro" id="IPR035914">
    <property type="entry name" value="Sperma_CUB_dom_sf"/>
</dbReference>
<evidence type="ECO:0000256" key="6">
    <source>
        <dbReference type="ARBA" id="ARBA00023157"/>
    </source>
</evidence>
<dbReference type="GeneID" id="115818600"/>
<evidence type="ECO:0000256" key="9">
    <source>
        <dbReference type="SAM" id="Phobius"/>
    </source>
</evidence>
<dbReference type="Pfam" id="PF03815">
    <property type="entry name" value="LCCL"/>
    <property type="match status" value="1"/>
</dbReference>
<dbReference type="InterPro" id="IPR050633">
    <property type="entry name" value="Neuropilin_MCO_CoagFactor"/>
</dbReference>
<dbReference type="Gene3D" id="2.170.130.20">
    <property type="entry name" value="LCCL-like domain"/>
    <property type="match status" value="1"/>
</dbReference>
<feature type="signal peptide" evidence="10">
    <location>
        <begin position="1"/>
        <end position="31"/>
    </location>
</feature>
<name>A0A6J2W3D4_CHACN</name>
<dbReference type="Proteomes" id="UP000504632">
    <property type="component" value="Chromosome 8"/>
</dbReference>
<keyword evidence="3 9" id="KW-0812">Transmembrane</keyword>
<dbReference type="GO" id="GO:0038023">
    <property type="term" value="F:signaling receptor activity"/>
    <property type="evidence" value="ECO:0007669"/>
    <property type="project" value="TreeGrafter"/>
</dbReference>
<evidence type="ECO:0000259" key="13">
    <source>
        <dbReference type="PROSITE" id="PS50820"/>
    </source>
</evidence>
<keyword evidence="14" id="KW-1185">Reference proteome</keyword>
<feature type="domain" description="LCCL" evidence="13">
    <location>
        <begin position="152"/>
        <end position="248"/>
    </location>
</feature>
<dbReference type="Gene3D" id="2.60.120.260">
    <property type="entry name" value="Galactose-binding domain-like"/>
    <property type="match status" value="1"/>
</dbReference>
<evidence type="ECO:0000256" key="7">
    <source>
        <dbReference type="PROSITE-ProRule" id="PRU00059"/>
    </source>
</evidence>
<proteinExistence type="predicted"/>
<dbReference type="SUPFAM" id="SSF49854">
    <property type="entry name" value="Spermadhesin, CUB domain"/>
    <property type="match status" value="1"/>
</dbReference>
<protein>
    <submittedName>
        <fullName evidence="15">Discoidin, CUB and LCCL domain-containing protein 1</fullName>
    </submittedName>
</protein>
<sequence>MLATPGSHCDAIDLFIAFWCILNFETLLVYGQEGNGCGHTVLSSKSGTLTSRNYPGTYPNNTHCEWRLRVPQGHTLRLVFGDFNLEWSRDCAAGSLTITDSGGAIRLGPLCGQLDASLRNVSLNTNEVTVRFMSGLHRSGRGFLMSYSTNQHSDLISCLQKGIHFYSESFSVSCPAGCKNVTGQIWGHYEQGYRDTSVLCKAAIHAGVISDSQGGVVTVSQRRGITLYESSFANGILSSMGSLSDKRLLFHKDCSSHLTASAYNASSVWQETDSTGQRVSWSPGRRGAGGEVFPWAGRTEDKKPWLEIELWNRSSVTGIITKGTADFYLQSYTLSFSKDGKTWKVYKAASSKEKKVFEAHSDGHLSVLNSLFPPVVARYLLLKPQNWHVRPSADIQVLGCPSGALRPRSNDPGSTFRKGVVTEMVLGDSVVTEGPLIIKSFSNSDYLVTVAVSVVLGLTLCVGCLLAVIWCRRRAETMKKGCIDEEYKGFHGKKLPCPSSELISYPLTRNVHDSLPDPPLNDYAEPDVLVVGQKLGSTFRPTMEDGYTVPFILNHYDTPGKIPEYAEPLPPEPEYATPFTEQSSETLHNKHRRPLNPRTNAGQPQYDSPAQRLPSNSYSSPLSAGPMCQVTTIYVEPEPVDPLLQHIYHEPL</sequence>
<accession>A0A6J2W3D4</accession>
<dbReference type="AlphaFoldDB" id="A0A6J2W3D4"/>
<dbReference type="PROSITE" id="PS01285">
    <property type="entry name" value="FA58C_1"/>
    <property type="match status" value="1"/>
</dbReference>
<dbReference type="Pfam" id="PF00431">
    <property type="entry name" value="CUB"/>
    <property type="match status" value="1"/>
</dbReference>
<keyword evidence="5 9" id="KW-0472">Membrane</keyword>
<dbReference type="PANTHER" id="PTHR46806">
    <property type="entry name" value="F5/8 TYPE C DOMAIN-CONTAINING PROTEIN"/>
    <property type="match status" value="1"/>
</dbReference>
<evidence type="ECO:0000313" key="15">
    <source>
        <dbReference type="RefSeq" id="XP_030637876.1"/>
    </source>
</evidence>
<feature type="chain" id="PRO_5026680308" evidence="10">
    <location>
        <begin position="32"/>
        <end position="652"/>
    </location>
</feature>
<feature type="transmembrane region" description="Helical" evidence="9">
    <location>
        <begin position="446"/>
        <end position="470"/>
    </location>
</feature>
<evidence type="ECO:0000256" key="3">
    <source>
        <dbReference type="ARBA" id="ARBA00022692"/>
    </source>
</evidence>
<dbReference type="PROSITE" id="PS50820">
    <property type="entry name" value="LCCL"/>
    <property type="match status" value="1"/>
</dbReference>
<comment type="subcellular location">
    <subcellularLocation>
        <location evidence="1">Membrane</location>
        <topology evidence="1">Single-pass type I membrane protein</topology>
    </subcellularLocation>
</comment>
<evidence type="ECO:0000313" key="14">
    <source>
        <dbReference type="Proteomes" id="UP000504632"/>
    </source>
</evidence>
<evidence type="ECO:0000256" key="8">
    <source>
        <dbReference type="SAM" id="MobiDB-lite"/>
    </source>
</evidence>
<dbReference type="FunCoup" id="A0A6J2W3D4">
    <property type="interactions" value="14"/>
</dbReference>
<keyword evidence="4 9" id="KW-1133">Transmembrane helix</keyword>
<feature type="domain" description="CUB" evidence="11">
    <location>
        <begin position="37"/>
        <end position="150"/>
    </location>
</feature>
<dbReference type="Pfam" id="PF00754">
    <property type="entry name" value="F5_F8_type_C"/>
    <property type="match status" value="1"/>
</dbReference>
<evidence type="ECO:0000256" key="4">
    <source>
        <dbReference type="ARBA" id="ARBA00022989"/>
    </source>
</evidence>
<dbReference type="SMART" id="SM00042">
    <property type="entry name" value="CUB"/>
    <property type="match status" value="1"/>
</dbReference>
<dbReference type="InterPro" id="IPR008979">
    <property type="entry name" value="Galactose-bd-like_sf"/>
</dbReference>
<dbReference type="InterPro" id="IPR000421">
    <property type="entry name" value="FA58C"/>
</dbReference>